<comment type="caution">
    <text evidence="2">The sequence shown here is derived from an EMBL/GenBank/DDBJ whole genome shotgun (WGS) entry which is preliminary data.</text>
</comment>
<dbReference type="NCBIfam" id="TIGR01552">
    <property type="entry name" value="phd_fam"/>
    <property type="match status" value="1"/>
</dbReference>
<accession>A0A7X9YJH7</accession>
<gene>
    <name evidence="2" type="ORF">HF320_08035</name>
</gene>
<dbReference type="GeneID" id="98650820"/>
<name>A0A7X9YJH7_9ACTN</name>
<organism evidence="2 3">
    <name type="scientific">Collinsella acetigenes</name>
    <dbReference type="NCBI Taxonomy" id="2713419"/>
    <lineage>
        <taxon>Bacteria</taxon>
        <taxon>Bacillati</taxon>
        <taxon>Actinomycetota</taxon>
        <taxon>Coriobacteriia</taxon>
        <taxon>Coriobacteriales</taxon>
        <taxon>Coriobacteriaceae</taxon>
        <taxon>Collinsella</taxon>
    </lineage>
</organism>
<evidence type="ECO:0000313" key="3">
    <source>
        <dbReference type="Proteomes" id="UP000546970"/>
    </source>
</evidence>
<reference evidence="2 3" key="1">
    <citation type="submission" date="2020-04" db="EMBL/GenBank/DDBJ databases">
        <title>Collinsella sp. KGMB02528 nov., an anaerobic actinobacterium isolated from human feces.</title>
        <authorList>
            <person name="Han K.-I."/>
            <person name="Eom M.K."/>
            <person name="Kim J.-S."/>
            <person name="Lee K.C."/>
            <person name="Suh M.K."/>
            <person name="Park S.-H."/>
            <person name="Lee J.H."/>
            <person name="Kang S.W."/>
            <person name="Park J.-E."/>
            <person name="Oh B.S."/>
            <person name="Yu S.Y."/>
            <person name="Choi S.-H."/>
            <person name="Lee D.H."/>
            <person name="Yoon H."/>
            <person name="Kim B.-Y."/>
            <person name="Lee J.H."/>
            <person name="Lee J.-S."/>
        </authorList>
    </citation>
    <scope>NUCLEOTIDE SEQUENCE [LARGE SCALE GENOMIC DNA]</scope>
    <source>
        <strain evidence="2 3">KGMB02528</strain>
    </source>
</reference>
<evidence type="ECO:0000256" key="1">
    <source>
        <dbReference type="ARBA" id="ARBA00009981"/>
    </source>
</evidence>
<keyword evidence="3" id="KW-1185">Reference proteome</keyword>
<protein>
    <submittedName>
        <fullName evidence="2">Type II toxin-antitoxin system prevent-host-death family antitoxin</fullName>
    </submittedName>
</protein>
<dbReference type="RefSeq" id="WP_075843533.1">
    <property type="nucleotide sequence ID" value="NZ_JABBCP010000007.1"/>
</dbReference>
<proteinExistence type="inferred from homology"/>
<dbReference type="AlphaFoldDB" id="A0A7X9YJH7"/>
<sequence length="89" mass="9958">MPVCVPIKDMRDTAKFSELVESTPGPITVTKNGYSKFVVMRSVDYDRMVQEQAKARLMERVAIAERERAAGLGRSAFEALSDLETKYGL</sequence>
<dbReference type="SUPFAM" id="SSF143120">
    <property type="entry name" value="YefM-like"/>
    <property type="match status" value="1"/>
</dbReference>
<dbReference type="InterPro" id="IPR036165">
    <property type="entry name" value="YefM-like_sf"/>
</dbReference>
<comment type="similarity">
    <text evidence="1">Belongs to the phD/YefM antitoxin family.</text>
</comment>
<dbReference type="EMBL" id="JABBCP010000007">
    <property type="protein sequence ID" value="NMF56270.1"/>
    <property type="molecule type" value="Genomic_DNA"/>
</dbReference>
<evidence type="ECO:0000313" key="2">
    <source>
        <dbReference type="EMBL" id="NMF56270.1"/>
    </source>
</evidence>
<dbReference type="Proteomes" id="UP000546970">
    <property type="component" value="Unassembled WGS sequence"/>
</dbReference>